<gene>
    <name evidence="9" type="ORF">CA13_02480</name>
</gene>
<dbReference type="InterPro" id="IPR013780">
    <property type="entry name" value="Glyco_hydro_b"/>
</dbReference>
<keyword evidence="5" id="KW-0378">Hydrolase</keyword>
<evidence type="ECO:0000313" key="9">
    <source>
        <dbReference type="EMBL" id="TWT78851.1"/>
    </source>
</evidence>
<sequence length="578" mass="65221">MSQMCYRNVTVAIGLLVAVTNLPADETANRIKAAQQSEKASLNFDTEGFTFDIAEGPFEAASDSFGKHYECPDWFRDAKFGIYSHWGLCTVPGFDGHYGRFLYTQHEPQAYRDDQKVKRRAMSGYKPGKESVYEYHVKNFGHPSQFGYKDFIPLWKAEKFEPMKLAELFSKVGAKYFGVMAVHHDNFDNYDSTYNDWNSVKMGPKRDIVGEWKTACEANHLRFAVTSHLSNQGHEHVFFQGESDTTGPLKGVPYDTMDPANDGLYGYRTPDRLKRLNPRFARQWYLRTKDLIDKYDPDLLYLDGGLPNGDYGLNLAAHYYNLNMQRNSGKLDGVFAIKRTTPQGLTLDLELHGLDKIREQPWQTDTSINPGWFYMGKEISAGEKASLTDDAGMGGTTLDQNEDLLRLDAGKVIDNLVDIVSKNGNMLLNVGLRADGSLPKTYRDELLKIGDWLQVNGEGIYGSRPYLVYGEGPFQMPTTGHQFNDNTYEFTGKDIRFTTKGDTLYAFLMAYPNTKEVLIKSLSPEQIGKQSVRSVTMLGSDDELEFQLTENGLSVTLPPTPNSEYSHGLRIEGLTLSQ</sequence>
<evidence type="ECO:0000256" key="3">
    <source>
        <dbReference type="ARBA" id="ARBA00012662"/>
    </source>
</evidence>
<evidence type="ECO:0000313" key="10">
    <source>
        <dbReference type="Proteomes" id="UP000315010"/>
    </source>
</evidence>
<dbReference type="InterPro" id="IPR016286">
    <property type="entry name" value="FUC_metazoa-typ"/>
</dbReference>
<feature type="domain" description="Alpha-L-fucosidase C-terminal" evidence="8">
    <location>
        <begin position="491"/>
        <end position="564"/>
    </location>
</feature>
<dbReference type="GO" id="GO:0005764">
    <property type="term" value="C:lysosome"/>
    <property type="evidence" value="ECO:0007669"/>
    <property type="project" value="TreeGrafter"/>
</dbReference>
<evidence type="ECO:0000259" key="8">
    <source>
        <dbReference type="Pfam" id="PF16757"/>
    </source>
</evidence>
<dbReference type="GO" id="GO:0006004">
    <property type="term" value="P:fucose metabolic process"/>
    <property type="evidence" value="ECO:0007669"/>
    <property type="project" value="InterPro"/>
</dbReference>
<comment type="function">
    <text evidence="1">Alpha-L-fucosidase is responsible for hydrolyzing the alpha-1,6-linked fucose joined to the reducing-end N-acetylglucosamine of the carbohydrate moieties of glycoproteins.</text>
</comment>
<dbReference type="Proteomes" id="UP000315010">
    <property type="component" value="Unassembled WGS sequence"/>
</dbReference>
<protein>
    <recommendedName>
        <fullName evidence="3">alpha-L-fucosidase</fullName>
        <ecNumber evidence="3">3.2.1.51</ecNumber>
    </recommendedName>
</protein>
<dbReference type="InterPro" id="IPR000933">
    <property type="entry name" value="Glyco_hydro_29"/>
</dbReference>
<dbReference type="SUPFAM" id="SSF51445">
    <property type="entry name" value="(Trans)glycosidases"/>
    <property type="match status" value="1"/>
</dbReference>
<comment type="similarity">
    <text evidence="2">Belongs to the glycosyl hydrolase 29 family.</text>
</comment>
<proteinExistence type="inferred from homology"/>
<dbReference type="PANTHER" id="PTHR10030">
    <property type="entry name" value="ALPHA-L-FUCOSIDASE"/>
    <property type="match status" value="1"/>
</dbReference>
<keyword evidence="6" id="KW-0326">Glycosidase</keyword>
<accession>A0A5C5YVR5</accession>
<organism evidence="9 10">
    <name type="scientific">Novipirellula herctigrandis</name>
    <dbReference type="NCBI Taxonomy" id="2527986"/>
    <lineage>
        <taxon>Bacteria</taxon>
        <taxon>Pseudomonadati</taxon>
        <taxon>Planctomycetota</taxon>
        <taxon>Planctomycetia</taxon>
        <taxon>Pirellulales</taxon>
        <taxon>Pirellulaceae</taxon>
        <taxon>Novipirellula</taxon>
    </lineage>
</organism>
<dbReference type="GO" id="GO:0004560">
    <property type="term" value="F:alpha-L-fucosidase activity"/>
    <property type="evidence" value="ECO:0007669"/>
    <property type="project" value="InterPro"/>
</dbReference>
<dbReference type="AlphaFoldDB" id="A0A5C5YVR5"/>
<dbReference type="PANTHER" id="PTHR10030:SF37">
    <property type="entry name" value="ALPHA-L-FUCOSIDASE-RELATED"/>
    <property type="match status" value="1"/>
</dbReference>
<dbReference type="Gene3D" id="3.20.20.80">
    <property type="entry name" value="Glycosidases"/>
    <property type="match status" value="1"/>
</dbReference>
<evidence type="ECO:0000256" key="1">
    <source>
        <dbReference type="ARBA" id="ARBA00004071"/>
    </source>
</evidence>
<evidence type="ECO:0000256" key="5">
    <source>
        <dbReference type="ARBA" id="ARBA00022801"/>
    </source>
</evidence>
<dbReference type="SMART" id="SM00812">
    <property type="entry name" value="Alpha_L_fucos"/>
    <property type="match status" value="1"/>
</dbReference>
<reference evidence="9 10" key="1">
    <citation type="submission" date="2019-02" db="EMBL/GenBank/DDBJ databases">
        <title>Deep-cultivation of Planctomycetes and their phenomic and genomic characterization uncovers novel biology.</title>
        <authorList>
            <person name="Wiegand S."/>
            <person name="Jogler M."/>
            <person name="Boedeker C."/>
            <person name="Pinto D."/>
            <person name="Vollmers J."/>
            <person name="Rivas-Marin E."/>
            <person name="Kohn T."/>
            <person name="Peeters S.H."/>
            <person name="Heuer A."/>
            <person name="Rast P."/>
            <person name="Oberbeckmann S."/>
            <person name="Bunk B."/>
            <person name="Jeske O."/>
            <person name="Meyerdierks A."/>
            <person name="Storesund J.E."/>
            <person name="Kallscheuer N."/>
            <person name="Luecker S."/>
            <person name="Lage O.M."/>
            <person name="Pohl T."/>
            <person name="Merkel B.J."/>
            <person name="Hornburger P."/>
            <person name="Mueller R.-W."/>
            <person name="Bruemmer F."/>
            <person name="Labrenz M."/>
            <person name="Spormann A.M."/>
            <person name="Op Den Camp H."/>
            <person name="Overmann J."/>
            <person name="Amann R."/>
            <person name="Jetten M.S.M."/>
            <person name="Mascher T."/>
            <person name="Medema M.H."/>
            <person name="Devos D.P."/>
            <person name="Kaster A.-K."/>
            <person name="Ovreas L."/>
            <person name="Rohde M."/>
            <person name="Galperin M.Y."/>
            <person name="Jogler C."/>
        </authorList>
    </citation>
    <scope>NUCLEOTIDE SEQUENCE [LARGE SCALE GENOMIC DNA]</scope>
    <source>
        <strain evidence="9 10">CA13</strain>
    </source>
</reference>
<keyword evidence="4" id="KW-0732">Signal</keyword>
<keyword evidence="10" id="KW-1185">Reference proteome</keyword>
<dbReference type="GO" id="GO:0016139">
    <property type="term" value="P:glycoside catabolic process"/>
    <property type="evidence" value="ECO:0007669"/>
    <property type="project" value="TreeGrafter"/>
</dbReference>
<dbReference type="Pfam" id="PF01120">
    <property type="entry name" value="Alpha_L_fucos"/>
    <property type="match status" value="1"/>
</dbReference>
<evidence type="ECO:0000259" key="7">
    <source>
        <dbReference type="Pfam" id="PF01120"/>
    </source>
</evidence>
<feature type="domain" description="Glycoside hydrolase family 29 N-terminal" evidence="7">
    <location>
        <begin position="55"/>
        <end position="458"/>
    </location>
</feature>
<dbReference type="Gene3D" id="2.60.40.1180">
    <property type="entry name" value="Golgi alpha-mannosidase II"/>
    <property type="match status" value="1"/>
</dbReference>
<dbReference type="InterPro" id="IPR031919">
    <property type="entry name" value="Fucosidase_C"/>
</dbReference>
<evidence type="ECO:0000256" key="6">
    <source>
        <dbReference type="ARBA" id="ARBA00023295"/>
    </source>
</evidence>
<dbReference type="EMBL" id="SJPJ01000001">
    <property type="protein sequence ID" value="TWT78851.1"/>
    <property type="molecule type" value="Genomic_DNA"/>
</dbReference>
<evidence type="ECO:0000256" key="2">
    <source>
        <dbReference type="ARBA" id="ARBA00007951"/>
    </source>
</evidence>
<dbReference type="RefSeq" id="WP_146393970.1">
    <property type="nucleotide sequence ID" value="NZ_SJPJ01000001.1"/>
</dbReference>
<evidence type="ECO:0000256" key="4">
    <source>
        <dbReference type="ARBA" id="ARBA00022729"/>
    </source>
</evidence>
<dbReference type="OrthoDB" id="9760597at2"/>
<dbReference type="InterPro" id="IPR057739">
    <property type="entry name" value="Glyco_hydro_29_N"/>
</dbReference>
<dbReference type="InterPro" id="IPR017853">
    <property type="entry name" value="GH"/>
</dbReference>
<dbReference type="Pfam" id="PF16757">
    <property type="entry name" value="Fucosidase_C"/>
    <property type="match status" value="1"/>
</dbReference>
<dbReference type="EC" id="3.2.1.51" evidence="3"/>
<name>A0A5C5YVR5_9BACT</name>
<dbReference type="PIRSF" id="PIRSF001092">
    <property type="entry name" value="Alpha-L-fucosidase"/>
    <property type="match status" value="1"/>
</dbReference>
<comment type="caution">
    <text evidence="9">The sequence shown here is derived from an EMBL/GenBank/DDBJ whole genome shotgun (WGS) entry which is preliminary data.</text>
</comment>